<dbReference type="RefSeq" id="XP_044327393.1">
    <property type="nucleotide sequence ID" value="XM_044471458.1"/>
</dbReference>
<feature type="transmembrane region" description="Helical" evidence="10">
    <location>
        <begin position="196"/>
        <end position="215"/>
    </location>
</feature>
<evidence type="ECO:0000256" key="9">
    <source>
        <dbReference type="ARBA" id="ARBA00044504"/>
    </source>
</evidence>
<dbReference type="AlphaFoldDB" id="A0A3B6D8I2"/>
<gene>
    <name evidence="12" type="primary">LOC123048332</name>
</gene>
<keyword evidence="2" id="KW-0813">Transport</keyword>
<feature type="transmembrane region" description="Helical" evidence="10">
    <location>
        <begin position="63"/>
        <end position="83"/>
    </location>
</feature>
<evidence type="ECO:0000256" key="6">
    <source>
        <dbReference type="ARBA" id="ARBA00022989"/>
    </source>
</evidence>
<dbReference type="Gramene" id="TraesCS2D03G0083400.2">
    <property type="protein sequence ID" value="TraesCS2D03G0083400.2.CDS"/>
    <property type="gene ID" value="TraesCS2D03G0083400"/>
</dbReference>
<feature type="transmembrane region" description="Helical" evidence="10">
    <location>
        <begin position="376"/>
        <end position="395"/>
    </location>
</feature>
<dbReference type="InterPro" id="IPR020846">
    <property type="entry name" value="MFS_dom"/>
</dbReference>
<feature type="transmembrane region" description="Helical" evidence="10">
    <location>
        <begin position="442"/>
        <end position="465"/>
    </location>
</feature>
<organism evidence="12">
    <name type="scientific">Triticum aestivum</name>
    <name type="common">Wheat</name>
    <dbReference type="NCBI Taxonomy" id="4565"/>
    <lineage>
        <taxon>Eukaryota</taxon>
        <taxon>Viridiplantae</taxon>
        <taxon>Streptophyta</taxon>
        <taxon>Embryophyta</taxon>
        <taxon>Tracheophyta</taxon>
        <taxon>Spermatophyta</taxon>
        <taxon>Magnoliopsida</taxon>
        <taxon>Liliopsida</taxon>
        <taxon>Poales</taxon>
        <taxon>Poaceae</taxon>
        <taxon>BOP clade</taxon>
        <taxon>Pooideae</taxon>
        <taxon>Triticodae</taxon>
        <taxon>Triticeae</taxon>
        <taxon>Triticinae</taxon>
        <taxon>Triticum</taxon>
    </lineage>
</organism>
<dbReference type="Gramene" id="TraesPARA_EIv1.0_0633960.1">
    <property type="protein sequence ID" value="TraesPARA_EIv1.0_0633960.1.CDS"/>
    <property type="gene ID" value="TraesPARA_EIv1.0_0633960"/>
</dbReference>
<comment type="similarity">
    <text evidence="9">Belongs to the major facilitator superfamily. Phosphate:H(+) symporter (TC 2.A.1.9) family.</text>
</comment>
<keyword evidence="3" id="KW-0592">Phosphate transport</keyword>
<dbReference type="SUPFAM" id="SSF103473">
    <property type="entry name" value="MFS general substrate transporter"/>
    <property type="match status" value="1"/>
</dbReference>
<evidence type="ECO:0000256" key="5">
    <source>
        <dbReference type="ARBA" id="ARBA00022847"/>
    </source>
</evidence>
<dbReference type="Gramene" id="TraesJUL2D03G01098840.1">
    <property type="protein sequence ID" value="TraesJUL2D03G01098840.1"/>
    <property type="gene ID" value="TraesJUL2D03G01098840"/>
</dbReference>
<dbReference type="SMR" id="A0A3B6D8I2"/>
<dbReference type="EnsemblPlants" id="TraesCS2D02G045600.1">
    <property type="protein sequence ID" value="TraesCS2D02G045600.1"/>
    <property type="gene ID" value="TraesCS2D02G045600"/>
</dbReference>
<feature type="transmembrane region" description="Helical" evidence="10">
    <location>
        <begin position="407"/>
        <end position="430"/>
    </location>
</feature>
<dbReference type="GO" id="GO:0006817">
    <property type="term" value="P:phosphate ion transport"/>
    <property type="evidence" value="ECO:0007669"/>
    <property type="project" value="UniProtKB-KW"/>
</dbReference>
<dbReference type="GO" id="GO:0015293">
    <property type="term" value="F:symporter activity"/>
    <property type="evidence" value="ECO:0007669"/>
    <property type="project" value="UniProtKB-KW"/>
</dbReference>
<comment type="subcellular location">
    <subcellularLocation>
        <location evidence="1">Membrane</location>
        <topology evidence="1">Multi-pass membrane protein</topology>
    </subcellularLocation>
</comment>
<dbReference type="Pfam" id="PF00083">
    <property type="entry name" value="Sugar_tr"/>
    <property type="match status" value="2"/>
</dbReference>
<evidence type="ECO:0000256" key="8">
    <source>
        <dbReference type="ARBA" id="ARBA00032043"/>
    </source>
</evidence>
<reference evidence="12" key="2">
    <citation type="submission" date="2018-10" db="UniProtKB">
        <authorList>
            <consortium name="EnsemblPlants"/>
        </authorList>
    </citation>
    <scope>IDENTIFICATION</scope>
</reference>
<evidence type="ECO:0000259" key="11">
    <source>
        <dbReference type="PROSITE" id="PS50850"/>
    </source>
</evidence>
<dbReference type="Proteomes" id="UP000019116">
    <property type="component" value="Chromosome 2D"/>
</dbReference>
<dbReference type="Gramene" id="TraesLDM2D03G01094490.1">
    <property type="protein sequence ID" value="TraesLDM2D03G01094490.1"/>
    <property type="gene ID" value="TraesLDM2D03G01094490"/>
</dbReference>
<keyword evidence="5" id="KW-0769">Symport</keyword>
<evidence type="ECO:0000256" key="10">
    <source>
        <dbReference type="SAM" id="Phobius"/>
    </source>
</evidence>
<proteinExistence type="inferred from homology"/>
<dbReference type="Gramene" id="TraesSTA2D03G01081540.1">
    <property type="protein sequence ID" value="TraesSTA2D03G01081540.1"/>
    <property type="gene ID" value="TraesSTA2D03G01081540"/>
</dbReference>
<dbReference type="FunFam" id="1.20.1250.20:FF:000175">
    <property type="entry name" value="Inorganic phosphate transporter 1-6"/>
    <property type="match status" value="1"/>
</dbReference>
<feature type="transmembrane region" description="Helical" evidence="10">
    <location>
        <begin position="343"/>
        <end position="364"/>
    </location>
</feature>
<dbReference type="Gramene" id="TraesSYM2D03G01107620.1">
    <property type="protein sequence ID" value="TraesSYM2D03G01107620.1"/>
    <property type="gene ID" value="TraesSYM2D03G01107620"/>
</dbReference>
<feature type="transmembrane region" description="Helical" evidence="10">
    <location>
        <begin position="95"/>
        <end position="115"/>
    </location>
</feature>
<feature type="transmembrane region" description="Helical" evidence="10">
    <location>
        <begin position="159"/>
        <end position="184"/>
    </location>
</feature>
<name>A0A3B6D8I2_WHEAT</name>
<dbReference type="STRING" id="4565.A0A3B6D8I2"/>
<feature type="transmembrane region" description="Helical" evidence="10">
    <location>
        <begin position="471"/>
        <end position="490"/>
    </location>
</feature>
<dbReference type="InterPro" id="IPR036259">
    <property type="entry name" value="MFS_trans_sf"/>
</dbReference>
<evidence type="ECO:0000256" key="3">
    <source>
        <dbReference type="ARBA" id="ARBA00022592"/>
    </source>
</evidence>
<dbReference type="Gramene" id="TraesROB_scaffold_108599_01G000100.1">
    <property type="protein sequence ID" value="TraesROB_scaffold_108599_01G000100.1"/>
    <property type="gene ID" value="TraesROB_scaffold_108599_01G000100"/>
</dbReference>
<dbReference type="InterPro" id="IPR005828">
    <property type="entry name" value="MFS_sugar_transport-like"/>
</dbReference>
<keyword evidence="13" id="KW-1185">Reference proteome</keyword>
<evidence type="ECO:0000313" key="13">
    <source>
        <dbReference type="Proteomes" id="UP000019116"/>
    </source>
</evidence>
<dbReference type="GeneID" id="123048332"/>
<dbReference type="OrthoDB" id="433512at2759"/>
<reference evidence="12" key="1">
    <citation type="submission" date="2018-08" db="EMBL/GenBank/DDBJ databases">
        <authorList>
            <person name="Rossello M."/>
        </authorList>
    </citation>
    <scope>NUCLEOTIDE SEQUENCE [LARGE SCALE GENOMIC DNA]</scope>
    <source>
        <strain evidence="12">cv. Chinese Spring</strain>
    </source>
</reference>
<dbReference type="PROSITE" id="PS50850">
    <property type="entry name" value="MFS"/>
    <property type="match status" value="1"/>
</dbReference>
<evidence type="ECO:0000256" key="2">
    <source>
        <dbReference type="ARBA" id="ARBA00022448"/>
    </source>
</evidence>
<dbReference type="GO" id="GO:0016020">
    <property type="term" value="C:membrane"/>
    <property type="evidence" value="ECO:0007669"/>
    <property type="project" value="UniProtKB-SubCell"/>
</dbReference>
<dbReference type="Gramene" id="TraesCLE_scaffold_072232_01G000100.1">
    <property type="protein sequence ID" value="TraesCLE_scaffold_072232_01G000100.1"/>
    <property type="gene ID" value="TraesCLE_scaffold_072232_01G000100"/>
</dbReference>
<dbReference type="PANTHER" id="PTHR24064">
    <property type="entry name" value="SOLUTE CARRIER FAMILY 22 MEMBER"/>
    <property type="match status" value="1"/>
</dbReference>
<dbReference type="Gramene" id="TraesCAD_scaffold_101154_01G000100.1">
    <property type="protein sequence ID" value="TraesCAD_scaffold_101154_01G000100.1"/>
    <property type="gene ID" value="TraesCAD_scaffold_101154_01G000100"/>
</dbReference>
<evidence type="ECO:0000313" key="12">
    <source>
        <dbReference type="EnsemblPlants" id="TraesCS2D02G045600.1"/>
    </source>
</evidence>
<protein>
    <recommendedName>
        <fullName evidence="8">H(+)/Pi cotransporter</fullName>
    </recommendedName>
</protein>
<sequence>MARNQQLRVLQALDVARTQLYHFMAIVIAGMGFFTDAYDLFTISLVADLIDHRYYPDGQRGDYLPVLINAVSLCGTVPGQLVFGWLGDKMGRKRIYGVTLLLMIFCSLASGFTFGKSTNKSVVTTLCFFRFWLGFSIGGDYPLSATIMSEYASKRTRGAFMAAVFAMQGFGNVAAGLVGTITSAAFVNSSQDKIDYVWRIVLMFGAIPALLTYYWRMKMPETARYTALIAKDAKMAASDMSAVLHMPIVPEDDGVNELASQDQYGLFSSEFLRRHGLHLLSTAVCWFVLDVTFYSLNMFMKDIFTKVRLLDIDDDLLKVYCQMASPPVAPGYHKSDNPFKRTIRITGVHTAIAAACTLPGYFFAVAFIDRIGRVKIQLLGFTMMTVFQLCLAIPYPKWLECNRNKYGFAVLYGFTFFFANFGPNTTTFILPAELFPARLRSTCHGISGAVGKIGAVVGVFAFHLLRNQFRTLLFVLVGCNLVGIMFTLLLPETMGKSLEEITGETEEGQTLDDEATTVNADDGIHVVPV</sequence>
<keyword evidence="4 10" id="KW-0812">Transmembrane</keyword>
<dbReference type="Gene3D" id="1.20.1250.20">
    <property type="entry name" value="MFS general substrate transporter like domains"/>
    <property type="match status" value="1"/>
</dbReference>
<dbReference type="CDD" id="cd17364">
    <property type="entry name" value="MFS_PhT"/>
    <property type="match status" value="1"/>
</dbReference>
<feature type="transmembrane region" description="Helical" evidence="10">
    <location>
        <begin position="20"/>
        <end position="43"/>
    </location>
</feature>
<dbReference type="Gramene" id="TraesCS2D02G045600.1">
    <property type="protein sequence ID" value="TraesCS2D02G045600.1"/>
    <property type="gene ID" value="TraesCS2D02G045600"/>
</dbReference>
<evidence type="ECO:0000256" key="7">
    <source>
        <dbReference type="ARBA" id="ARBA00023136"/>
    </source>
</evidence>
<keyword evidence="7 10" id="KW-0472">Membrane</keyword>
<feature type="domain" description="Major facilitator superfamily (MFS) profile" evidence="11">
    <location>
        <begin position="25"/>
        <end position="495"/>
    </location>
</feature>
<accession>A0A3B6D8I2</accession>
<keyword evidence="6 10" id="KW-1133">Transmembrane helix</keyword>
<evidence type="ECO:0000256" key="1">
    <source>
        <dbReference type="ARBA" id="ARBA00004141"/>
    </source>
</evidence>
<dbReference type="Gramene" id="TraesJAG2D03G01096520.1">
    <property type="protein sequence ID" value="TraesJAG2D03G01096520.1"/>
    <property type="gene ID" value="TraesJAG2D03G01096520"/>
</dbReference>
<evidence type="ECO:0000256" key="4">
    <source>
        <dbReference type="ARBA" id="ARBA00022692"/>
    </source>
</evidence>